<gene>
    <name evidence="3" type="ORF">OE104_11690</name>
</gene>
<accession>A0A9E8LTG7</accession>
<protein>
    <submittedName>
        <fullName evidence="3">CPBP family intramembrane metalloprotease</fullName>
    </submittedName>
</protein>
<dbReference type="GO" id="GO:0080120">
    <property type="term" value="P:CAAX-box protein maturation"/>
    <property type="evidence" value="ECO:0007669"/>
    <property type="project" value="UniProtKB-ARBA"/>
</dbReference>
<dbReference type="Pfam" id="PF02517">
    <property type="entry name" value="Rce1-like"/>
    <property type="match status" value="1"/>
</dbReference>
<dbReference type="KEGG" id="faf:OE104_11690"/>
<dbReference type="PANTHER" id="PTHR36435:SF6">
    <property type="entry name" value="ABORTIVE INFECTION PROTEIN"/>
    <property type="match status" value="1"/>
</dbReference>
<evidence type="ECO:0000313" key="4">
    <source>
        <dbReference type="Proteomes" id="UP001164718"/>
    </source>
</evidence>
<dbReference type="AlphaFoldDB" id="A0A9E8LTG7"/>
<feature type="transmembrane region" description="Helical" evidence="1">
    <location>
        <begin position="118"/>
        <end position="144"/>
    </location>
</feature>
<dbReference type="InterPro" id="IPR003675">
    <property type="entry name" value="Rce1/LyrA-like_dom"/>
</dbReference>
<feature type="transmembrane region" description="Helical" evidence="1">
    <location>
        <begin position="76"/>
        <end position="98"/>
    </location>
</feature>
<dbReference type="GO" id="GO:0004175">
    <property type="term" value="F:endopeptidase activity"/>
    <property type="evidence" value="ECO:0007669"/>
    <property type="project" value="UniProtKB-ARBA"/>
</dbReference>
<feature type="transmembrane region" description="Helical" evidence="1">
    <location>
        <begin position="156"/>
        <end position="173"/>
    </location>
</feature>
<feature type="transmembrane region" description="Helical" evidence="1">
    <location>
        <begin position="42"/>
        <end position="64"/>
    </location>
</feature>
<evidence type="ECO:0000256" key="1">
    <source>
        <dbReference type="SAM" id="Phobius"/>
    </source>
</evidence>
<dbReference type="Proteomes" id="UP001164718">
    <property type="component" value="Chromosome"/>
</dbReference>
<sequence length="233" mass="26415">MKKNYQIILITYIAMQLLLGIGLQITARILHQLGYSGDQLTFLAYSIWLVFSFSVALFITLYQLRNEWKQKSRGAAPFYSSILWALFGVFLAITAQGIAIQIESFFGIQAGSENTQNILHIIEMAPAVIITSSFVGPILEEIVFRKILFGTLYKRYNFFISALISSILFALAHLEVEHILLYSSIGFVFSYLYVRTRRIIVPITTHILMNTIVVIAQFASKGEAASFVQFFPF</sequence>
<name>A0A9E8LTG7_9BACI</name>
<feature type="transmembrane region" description="Helical" evidence="1">
    <location>
        <begin position="7"/>
        <end position="30"/>
    </location>
</feature>
<dbReference type="GO" id="GO:0008237">
    <property type="term" value="F:metallopeptidase activity"/>
    <property type="evidence" value="ECO:0007669"/>
    <property type="project" value="UniProtKB-KW"/>
</dbReference>
<dbReference type="RefSeq" id="WP_275417014.1">
    <property type="nucleotide sequence ID" value="NZ_CP106878.1"/>
</dbReference>
<keyword evidence="3" id="KW-0378">Hydrolase</keyword>
<keyword evidence="3" id="KW-0482">Metalloprotease</keyword>
<proteinExistence type="predicted"/>
<evidence type="ECO:0000259" key="2">
    <source>
        <dbReference type="Pfam" id="PF02517"/>
    </source>
</evidence>
<evidence type="ECO:0000313" key="3">
    <source>
        <dbReference type="EMBL" id="WAA09232.1"/>
    </source>
</evidence>
<organism evidence="3 4">
    <name type="scientific">Fervidibacillus albus</name>
    <dbReference type="NCBI Taxonomy" id="2980026"/>
    <lineage>
        <taxon>Bacteria</taxon>
        <taxon>Bacillati</taxon>
        <taxon>Bacillota</taxon>
        <taxon>Bacilli</taxon>
        <taxon>Bacillales</taxon>
        <taxon>Bacillaceae</taxon>
        <taxon>Fervidibacillus</taxon>
    </lineage>
</organism>
<keyword evidence="1" id="KW-0472">Membrane</keyword>
<feature type="transmembrane region" description="Helical" evidence="1">
    <location>
        <begin position="179"/>
        <end position="194"/>
    </location>
</feature>
<dbReference type="PANTHER" id="PTHR36435">
    <property type="entry name" value="SLR1288 PROTEIN"/>
    <property type="match status" value="1"/>
</dbReference>
<keyword evidence="1" id="KW-1133">Transmembrane helix</keyword>
<keyword evidence="1" id="KW-0812">Transmembrane</keyword>
<feature type="domain" description="CAAX prenyl protease 2/Lysostaphin resistance protein A-like" evidence="2">
    <location>
        <begin position="126"/>
        <end position="212"/>
    </location>
</feature>
<feature type="transmembrane region" description="Helical" evidence="1">
    <location>
        <begin position="199"/>
        <end position="219"/>
    </location>
</feature>
<keyword evidence="4" id="KW-1185">Reference proteome</keyword>
<dbReference type="EMBL" id="CP106878">
    <property type="protein sequence ID" value="WAA09232.1"/>
    <property type="molecule type" value="Genomic_DNA"/>
</dbReference>
<dbReference type="InterPro" id="IPR052710">
    <property type="entry name" value="CAAX_protease"/>
</dbReference>
<reference evidence="3" key="1">
    <citation type="submission" date="2022-09" db="EMBL/GenBank/DDBJ databases">
        <title>Complete Genomes of Fervidibacillus albus and Fervidibacillus halotolerans isolated from tidal flat sediments.</title>
        <authorList>
            <person name="Kwon K.K."/>
            <person name="Yang S.-H."/>
            <person name="Park M.J."/>
            <person name="Oh H.-M."/>
        </authorList>
    </citation>
    <scope>NUCLEOTIDE SEQUENCE</scope>
    <source>
        <strain evidence="3">MEBiC13591</strain>
    </source>
</reference>
<keyword evidence="3" id="KW-0645">Protease</keyword>